<evidence type="ECO:0000313" key="4">
    <source>
        <dbReference type="EMBL" id="KAL3670175.1"/>
    </source>
</evidence>
<feature type="compositionally biased region" description="Low complexity" evidence="1">
    <location>
        <begin position="244"/>
        <end position="260"/>
    </location>
</feature>
<dbReference type="InterPro" id="IPR011989">
    <property type="entry name" value="ARM-like"/>
</dbReference>
<feature type="compositionally biased region" description="Low complexity" evidence="1">
    <location>
        <begin position="1070"/>
        <end position="1083"/>
    </location>
</feature>
<evidence type="ECO:0000259" key="3">
    <source>
        <dbReference type="Pfam" id="PF12348"/>
    </source>
</evidence>
<evidence type="ECO:0000256" key="2">
    <source>
        <dbReference type="SAM" id="Phobius"/>
    </source>
</evidence>
<accession>A0ABD3FWW6</accession>
<name>A0ABD3FWW6_9STRA</name>
<dbReference type="EMBL" id="JBIMZQ010000007">
    <property type="protein sequence ID" value="KAL3670175.1"/>
    <property type="molecule type" value="Genomic_DNA"/>
</dbReference>
<dbReference type="Proteomes" id="UP001632037">
    <property type="component" value="Unassembled WGS sequence"/>
</dbReference>
<feature type="region of interest" description="Disordered" evidence="1">
    <location>
        <begin position="1016"/>
        <end position="1054"/>
    </location>
</feature>
<feature type="compositionally biased region" description="Basic and acidic residues" evidence="1">
    <location>
        <begin position="546"/>
        <end position="556"/>
    </location>
</feature>
<feature type="region of interest" description="Disordered" evidence="1">
    <location>
        <begin position="1069"/>
        <end position="1089"/>
    </location>
</feature>
<dbReference type="AlphaFoldDB" id="A0ABD3FWW6"/>
<comment type="caution">
    <text evidence="4">The sequence shown here is derived from an EMBL/GenBank/DDBJ whole genome shotgun (WGS) entry which is preliminary data.</text>
</comment>
<feature type="compositionally biased region" description="Basic and acidic residues" evidence="1">
    <location>
        <begin position="1025"/>
        <end position="1034"/>
    </location>
</feature>
<keyword evidence="5" id="KW-1185">Reference proteome</keyword>
<evidence type="ECO:0000256" key="1">
    <source>
        <dbReference type="SAM" id="MobiDB-lite"/>
    </source>
</evidence>
<dbReference type="Pfam" id="PF12348">
    <property type="entry name" value="CLASP_N"/>
    <property type="match status" value="1"/>
</dbReference>
<dbReference type="InterPro" id="IPR024395">
    <property type="entry name" value="CLASP_N_dom"/>
</dbReference>
<feature type="compositionally biased region" description="Acidic residues" evidence="1">
    <location>
        <begin position="335"/>
        <end position="345"/>
    </location>
</feature>
<feature type="domain" description="CLASP N-terminal" evidence="3">
    <location>
        <begin position="48"/>
        <end position="220"/>
    </location>
</feature>
<dbReference type="SUPFAM" id="SSF48371">
    <property type="entry name" value="ARM repeat"/>
    <property type="match status" value="1"/>
</dbReference>
<feature type="transmembrane region" description="Helical" evidence="2">
    <location>
        <begin position="1094"/>
        <end position="1118"/>
    </location>
</feature>
<feature type="compositionally biased region" description="Polar residues" evidence="1">
    <location>
        <begin position="459"/>
        <end position="472"/>
    </location>
</feature>
<sequence length="1225" mass="137456">MERLSRQVQETNKLISDPLTDWKDVASTINELATAVESVGSSVSHKDVVRQLLTLSVSINVHLGSIRSKLVKDVCEHLLRIVAVTGREFQDMANALLPQIINTAKNSSGAVRQPGSRLLGKISELVRYDLSLMRKIYVQLVQDKARVLMLEQLGIIFVFWGDDEVQTWDADVLEIMRQGLEDQNDKVRKTAREVLTRFSSRWSERVDELAEMPSNQSKALLISEHRTSPLAQAILKRYPDLASKSDSFSRSRSSFTSSRSSFRKSPRHKREQDIEIHVSATPPRKHQEGHNASIQETAGTEVGTRATARQSVAAPESTEREMSAASRRLFRDPDFSDGNDDDQQDDTLGSFDGSQMHGFRSKVTKSEEMQPFVPEISDVPRPPPAIPSRAMVGRSSSAANAEEVSLRHPGVRKLQESKIPSPLTRSPSLLNTKRLRSPTRSTSSPEILPSLLPRPGSITLKSCGSSGPSTPIGSAKFDDKTETSPLSASDEFFSKPIPSSVATPTPPPPSADNVTLRPRRRGFVHQEPEDSLFDSHTPKLSSPKLLEPEELSRSRQVETTPKFDLYSGRPDQETAPPVAGQYIGDSSIEDTDDIGRATEGRGHVESAHDHRRLNDCHSRSDSSSVEDDHQTNAGIAGGDDIFPDDWRLDDGPRHKFNFEDEIGDRLSDEDLDQTEFVSGEGGVHRTSVNEPDALETEWHENVGFLKEKYFTQHHGYDEPTEYEGQSVELNLEKTPNDALTGLLNVRDEMTRLRAITKTEGNSYDAQFREQHESSTRYTLDTTEAHEESQDPSQISRFEGPWDQPRDGDSFLQRLTVADRLARSPVVPPPGESLREEKEGFIERLSPLQTFETGLHQVSAKDLDDMYHGEERNEEHEQSEDTDFLDQQMSSTSALPVFKRGTATIDEARAESCDFVREPIEHYSPRVEASTSPQAIVHNQELYTAHHDQARRFDAAEKLFAAKEVPPVHDYYVDPQSPKREHMRREQEHYRHLEPSRESYPAPTSMSAKLATAFSNPQRLLATEPDTYRVSKEETSESVTEVGNEEDEGAPQSRLEQVTERSLLQTCQPMPSSAANAEATAPTAVSERNPSPTRLSWFASFAISIVVFLSAIFCIAGILHAAKKVNESHDYHLDLKARIDKFEASIAESHQKVLRLERDYAMWSEYVRKLTEEDEANALTQLQTIQVEVQKWQQDMKEDLVQFRQALSVDSIEAAFANVLDNNTEQ</sequence>
<dbReference type="Gene3D" id="1.25.10.10">
    <property type="entry name" value="Leucine-rich Repeat Variant"/>
    <property type="match status" value="1"/>
</dbReference>
<keyword evidence="2" id="KW-1133">Transmembrane helix</keyword>
<gene>
    <name evidence="4" type="ORF">V7S43_004490</name>
</gene>
<evidence type="ECO:0000313" key="5">
    <source>
        <dbReference type="Proteomes" id="UP001632037"/>
    </source>
</evidence>
<protein>
    <recommendedName>
        <fullName evidence="3">CLASP N-terminal domain-containing protein</fullName>
    </recommendedName>
</protein>
<keyword evidence="2" id="KW-0472">Membrane</keyword>
<feature type="compositionally biased region" description="Basic and acidic residues" evidence="1">
    <location>
        <begin position="593"/>
        <end position="630"/>
    </location>
</feature>
<organism evidence="4 5">
    <name type="scientific">Phytophthora oleae</name>
    <dbReference type="NCBI Taxonomy" id="2107226"/>
    <lineage>
        <taxon>Eukaryota</taxon>
        <taxon>Sar</taxon>
        <taxon>Stramenopiles</taxon>
        <taxon>Oomycota</taxon>
        <taxon>Peronosporomycetes</taxon>
        <taxon>Peronosporales</taxon>
        <taxon>Peronosporaceae</taxon>
        <taxon>Phytophthora</taxon>
    </lineage>
</organism>
<dbReference type="InterPro" id="IPR016024">
    <property type="entry name" value="ARM-type_fold"/>
</dbReference>
<reference evidence="4 5" key="1">
    <citation type="submission" date="2024-09" db="EMBL/GenBank/DDBJ databases">
        <title>Genome sequencing and assembly of Phytophthora oleae, isolate VK10A, causative agent of rot of olive drupes.</title>
        <authorList>
            <person name="Conti Taguali S."/>
            <person name="Riolo M."/>
            <person name="La Spada F."/>
            <person name="Cacciola S.O."/>
            <person name="Dionisio G."/>
        </authorList>
    </citation>
    <scope>NUCLEOTIDE SEQUENCE [LARGE SCALE GENOMIC DNA]</scope>
    <source>
        <strain evidence="4 5">VK10A</strain>
    </source>
</reference>
<feature type="region of interest" description="Disordered" evidence="1">
    <location>
        <begin position="770"/>
        <end position="808"/>
    </location>
</feature>
<keyword evidence="2" id="KW-0812">Transmembrane</keyword>
<proteinExistence type="predicted"/>
<feature type="region of interest" description="Disordered" evidence="1">
    <location>
        <begin position="244"/>
        <end position="645"/>
    </location>
</feature>